<dbReference type="Proteomes" id="UP000229278">
    <property type="component" value="Unassembled WGS sequence"/>
</dbReference>
<dbReference type="PROSITE" id="PS51352">
    <property type="entry name" value="THIOREDOXIN_2"/>
    <property type="match status" value="1"/>
</dbReference>
<dbReference type="Gene3D" id="3.40.30.10">
    <property type="entry name" value="Glutaredoxin"/>
    <property type="match status" value="1"/>
</dbReference>
<dbReference type="GO" id="GO:0016209">
    <property type="term" value="F:antioxidant activity"/>
    <property type="evidence" value="ECO:0007669"/>
    <property type="project" value="InterPro"/>
</dbReference>
<name>A0A2G6PG08_9GAMM</name>
<accession>A0A2G6PG08</accession>
<evidence type="ECO:0000313" key="7">
    <source>
        <dbReference type="Proteomes" id="UP000229278"/>
    </source>
</evidence>
<dbReference type="GO" id="GO:0030313">
    <property type="term" value="C:cell envelope"/>
    <property type="evidence" value="ECO:0007669"/>
    <property type="project" value="UniProtKB-SubCell"/>
</dbReference>
<dbReference type="InterPro" id="IPR050553">
    <property type="entry name" value="Thioredoxin_ResA/DsbE_sf"/>
</dbReference>
<feature type="domain" description="Thioredoxin" evidence="5">
    <location>
        <begin position="69"/>
        <end position="206"/>
    </location>
</feature>
<dbReference type="PANTHER" id="PTHR42852">
    <property type="entry name" value="THIOL:DISULFIDE INTERCHANGE PROTEIN DSBE"/>
    <property type="match status" value="1"/>
</dbReference>
<dbReference type="Pfam" id="PF00578">
    <property type="entry name" value="AhpC-TSA"/>
    <property type="match status" value="1"/>
</dbReference>
<protein>
    <recommendedName>
        <fullName evidence="5">Thioredoxin domain-containing protein</fullName>
    </recommendedName>
</protein>
<dbReference type="AlphaFoldDB" id="A0A2G6PG08"/>
<evidence type="ECO:0000256" key="1">
    <source>
        <dbReference type="ARBA" id="ARBA00004196"/>
    </source>
</evidence>
<dbReference type="EMBL" id="PDTV01000004">
    <property type="protein sequence ID" value="PIE83487.1"/>
    <property type="molecule type" value="Genomic_DNA"/>
</dbReference>
<keyword evidence="4" id="KW-0676">Redox-active center</keyword>
<evidence type="ECO:0000259" key="5">
    <source>
        <dbReference type="PROSITE" id="PS51352"/>
    </source>
</evidence>
<comment type="caution">
    <text evidence="6">The sequence shown here is derived from an EMBL/GenBank/DDBJ whole genome shotgun (WGS) entry which is preliminary data.</text>
</comment>
<dbReference type="GO" id="GO:0017004">
    <property type="term" value="P:cytochrome complex assembly"/>
    <property type="evidence" value="ECO:0007669"/>
    <property type="project" value="UniProtKB-KW"/>
</dbReference>
<dbReference type="InterPro" id="IPR036249">
    <property type="entry name" value="Thioredoxin-like_sf"/>
</dbReference>
<sequence length="206" mass="23344">MPYHVNPPDPISYIGHVPHLNRMFRPDYIALPIDIDKEPRMTLRAIFSRFCPDRCRVALLLTLSFLPNTIVNAQPLDFTLADLDKQTVYLSDFRGRWAVVNFWATRCAPCIMEMPELQAFYEENQWRAIVIGVNFEESTSDHVGLFVKQLAITFPIALSQGKPVPGFEVKGLPTTFLISPDGELVDTHLGTVNADMLNKRLAELAK</sequence>
<dbReference type="PANTHER" id="PTHR42852:SF6">
    <property type="entry name" value="THIOL:DISULFIDE INTERCHANGE PROTEIN DSBE"/>
    <property type="match status" value="1"/>
</dbReference>
<comment type="subcellular location">
    <subcellularLocation>
        <location evidence="1">Cell envelope</location>
    </subcellularLocation>
</comment>
<organism evidence="6 7">
    <name type="scientific">Candidatus Contendibacter odensensis</name>
    <dbReference type="NCBI Taxonomy" id="1400860"/>
    <lineage>
        <taxon>Bacteria</taxon>
        <taxon>Pseudomonadati</taxon>
        <taxon>Pseudomonadota</taxon>
        <taxon>Gammaproteobacteria</taxon>
        <taxon>Candidatus Competibacteraceae</taxon>
        <taxon>Candidatus Contendibacter</taxon>
    </lineage>
</organism>
<evidence type="ECO:0000256" key="2">
    <source>
        <dbReference type="ARBA" id="ARBA00022748"/>
    </source>
</evidence>
<dbReference type="GO" id="GO:0016491">
    <property type="term" value="F:oxidoreductase activity"/>
    <property type="evidence" value="ECO:0007669"/>
    <property type="project" value="InterPro"/>
</dbReference>
<reference evidence="6 7" key="1">
    <citation type="submission" date="2017-10" db="EMBL/GenBank/DDBJ databases">
        <title>Novel microbial diversity and functional potential in the marine mammal oral microbiome.</title>
        <authorList>
            <person name="Dudek N.K."/>
            <person name="Sun C.L."/>
            <person name="Burstein D."/>
            <person name="Kantor R.S."/>
            <person name="Aliaga Goltsman D.S."/>
            <person name="Bik E.M."/>
            <person name="Thomas B.C."/>
            <person name="Banfield J.F."/>
            <person name="Relman D.A."/>
        </authorList>
    </citation>
    <scope>NUCLEOTIDE SEQUENCE [LARGE SCALE GENOMIC DNA]</scope>
    <source>
        <strain evidence="6">DOLJORAL78_50_517</strain>
    </source>
</reference>
<dbReference type="SUPFAM" id="SSF52833">
    <property type="entry name" value="Thioredoxin-like"/>
    <property type="match status" value="1"/>
</dbReference>
<keyword evidence="2" id="KW-0201">Cytochrome c-type biogenesis</keyword>
<gene>
    <name evidence="6" type="ORF">CSA09_01065</name>
</gene>
<evidence type="ECO:0000256" key="3">
    <source>
        <dbReference type="ARBA" id="ARBA00023157"/>
    </source>
</evidence>
<dbReference type="InterPro" id="IPR013766">
    <property type="entry name" value="Thioredoxin_domain"/>
</dbReference>
<keyword evidence="3" id="KW-1015">Disulfide bond</keyword>
<evidence type="ECO:0000313" key="6">
    <source>
        <dbReference type="EMBL" id="PIE83487.1"/>
    </source>
</evidence>
<proteinExistence type="predicted"/>
<dbReference type="CDD" id="cd02966">
    <property type="entry name" value="TlpA_like_family"/>
    <property type="match status" value="1"/>
</dbReference>
<evidence type="ECO:0000256" key="4">
    <source>
        <dbReference type="ARBA" id="ARBA00023284"/>
    </source>
</evidence>
<dbReference type="InterPro" id="IPR000866">
    <property type="entry name" value="AhpC/TSA"/>
</dbReference>